<feature type="compositionally biased region" description="Basic and acidic residues" evidence="1">
    <location>
        <begin position="528"/>
        <end position="543"/>
    </location>
</feature>
<proteinExistence type="predicted"/>
<comment type="caution">
    <text evidence="2">The sequence shown here is derived from an EMBL/GenBank/DDBJ whole genome shotgun (WGS) entry which is preliminary data.</text>
</comment>
<organism evidence="2 3">
    <name type="scientific">Sinorhizobium glycinis</name>
    <dbReference type="NCBI Taxonomy" id="1472378"/>
    <lineage>
        <taxon>Bacteria</taxon>
        <taxon>Pseudomonadati</taxon>
        <taxon>Pseudomonadota</taxon>
        <taxon>Alphaproteobacteria</taxon>
        <taxon>Hyphomicrobiales</taxon>
        <taxon>Rhizobiaceae</taxon>
        <taxon>Sinorhizobium/Ensifer group</taxon>
        <taxon>Sinorhizobium</taxon>
    </lineage>
</organism>
<protein>
    <recommendedName>
        <fullName evidence="4">Phospholipase D-like domain-containing protein</fullName>
    </recommendedName>
</protein>
<feature type="region of interest" description="Disordered" evidence="1">
    <location>
        <begin position="489"/>
        <end position="510"/>
    </location>
</feature>
<dbReference type="Proteomes" id="UP000094025">
    <property type="component" value="Unassembled WGS sequence"/>
</dbReference>
<evidence type="ECO:0000313" key="3">
    <source>
        <dbReference type="Proteomes" id="UP000094025"/>
    </source>
</evidence>
<dbReference type="EMBL" id="LPUX01000060">
    <property type="protein sequence ID" value="OAP39033.1"/>
    <property type="molecule type" value="Genomic_DNA"/>
</dbReference>
<evidence type="ECO:0000313" key="2">
    <source>
        <dbReference type="EMBL" id="OAP39033.1"/>
    </source>
</evidence>
<dbReference type="AlphaFoldDB" id="A0A178XW64"/>
<accession>A0A178XW64</accession>
<sequence length="791" mass="84821">MAYRPEELAGARPWKLAAFTTYALSLSFFESIVLDRLVRGRTQEALILADAEGVRAALSEQGAQRVGRDYEVEPVAMTGGVFHPKVSFFHDGSEAHLLVGSGNLTFSGWGRNLELVEHLHPSFAGDAFEDAADFFDALASQPTAAHGAQDRCLQIAARLRGAASVGMKNGSFRLLHSLGQRIGDRIEELADGLGGATRLAAAAPFWDGGQAVTTLCRALKLECAHVHAHPHGAVQGSVGDCWPRNAEIEIVPVEASEFANERRPLHAKAFEIECRRGRIVVSGSANGTRAALYGGNVEACVARIQLEPTASWTLEPSSALPPLAPREDEGESDECANRGVLRADVAGDTVSGRVLSPLIHGDAVLSKVSVDGVARLCDVTLQPDGSFRALVPGLEAQALRGGRLVVRVTSEDGEAEGFASLSAVTGLRRIAGKAASSLFAILSGTETPEDVRVLMEWAHNNAVMLARSSAAGARKIPVVADRPSPLAKSDLWNAAAPDSKPGSGQEGGDPGWMRFLDALMHALRERRGPLGRDEHEDGSEVKKPANGNTNKEDPTAVATRILDDVINLLLPSGSSSTSALRALDLAAYACDRLGDVVSREKAMSWLKRSVGAILADGVPPERMADVASAAMALSGTRPDREEARSARERILRVGIPLKGEPPDVVFAKPFLERMYEEGDYLEAWEAVRDVTTWREQARRYVDALHAGSPGDGYDELLAKVPHEAGVLEAGLKSENARKRIVVLQKWSSTCCSMRLPKLEETKLRQYGVARAVNCCQKALIWPKASDGEERA</sequence>
<dbReference type="OrthoDB" id="8351115at2"/>
<reference evidence="2 3" key="1">
    <citation type="journal article" date="2016" name="Int. J. Syst. Evol. Microbiol.">
        <title>Ensifer glycinis sp. nov., an novel rhizobial species associated with Glycine spp.</title>
        <authorList>
            <person name="Yan H."/>
            <person name="Yan J."/>
            <person name="Sui X.H."/>
            <person name="Wang E.T."/>
            <person name="Chen W.X."/>
            <person name="Zhang X.X."/>
            <person name="Chen W.F."/>
        </authorList>
    </citation>
    <scope>NUCLEOTIDE SEQUENCE [LARGE SCALE GENOMIC DNA]</scope>
    <source>
        <strain evidence="2 3">CCBAU 23380</strain>
    </source>
</reference>
<gene>
    <name evidence="2" type="ORF">AU381_07970</name>
</gene>
<keyword evidence="3" id="KW-1185">Reference proteome</keyword>
<dbReference type="RefSeq" id="WP_064242508.1">
    <property type="nucleotide sequence ID" value="NZ_LPUX01000060.1"/>
</dbReference>
<dbReference type="STRING" id="1472378.AU381_07970"/>
<evidence type="ECO:0008006" key="4">
    <source>
        <dbReference type="Google" id="ProtNLM"/>
    </source>
</evidence>
<name>A0A178XW64_9HYPH</name>
<evidence type="ECO:0000256" key="1">
    <source>
        <dbReference type="SAM" id="MobiDB-lite"/>
    </source>
</evidence>
<feature type="region of interest" description="Disordered" evidence="1">
    <location>
        <begin position="528"/>
        <end position="553"/>
    </location>
</feature>
<dbReference type="Gene3D" id="3.30.870.10">
    <property type="entry name" value="Endonuclease Chain A"/>
    <property type="match status" value="1"/>
</dbReference>